<feature type="domain" description="Zinc knuckle CX2CX4HX4C" evidence="1">
    <location>
        <begin position="38"/>
        <end position="84"/>
    </location>
</feature>
<keyword evidence="3" id="KW-1185">Reference proteome</keyword>
<organism evidence="2 3">
    <name type="scientific">Sesamum angolense</name>
    <dbReference type="NCBI Taxonomy" id="2727404"/>
    <lineage>
        <taxon>Eukaryota</taxon>
        <taxon>Viridiplantae</taxon>
        <taxon>Streptophyta</taxon>
        <taxon>Embryophyta</taxon>
        <taxon>Tracheophyta</taxon>
        <taxon>Spermatophyta</taxon>
        <taxon>Magnoliopsida</taxon>
        <taxon>eudicotyledons</taxon>
        <taxon>Gunneridae</taxon>
        <taxon>Pentapetalae</taxon>
        <taxon>asterids</taxon>
        <taxon>lamiids</taxon>
        <taxon>Lamiales</taxon>
        <taxon>Pedaliaceae</taxon>
        <taxon>Sesamum</taxon>
    </lineage>
</organism>
<dbReference type="InterPro" id="IPR025836">
    <property type="entry name" value="Zn_knuckle_CX2CX4HX4C"/>
</dbReference>
<dbReference type="InterPro" id="IPR040256">
    <property type="entry name" value="At4g02000-like"/>
</dbReference>
<dbReference type="PANTHER" id="PTHR31286:SF167">
    <property type="entry name" value="OS09G0268800 PROTEIN"/>
    <property type="match status" value="1"/>
</dbReference>
<dbReference type="Pfam" id="PF14392">
    <property type="entry name" value="zf-CCHC_4"/>
    <property type="match status" value="1"/>
</dbReference>
<dbReference type="AlphaFoldDB" id="A0AAE1W6T0"/>
<comment type="caution">
    <text evidence="2">The sequence shown here is derived from an EMBL/GenBank/DDBJ whole genome shotgun (WGS) entry which is preliminary data.</text>
</comment>
<protein>
    <recommendedName>
        <fullName evidence="1">Zinc knuckle CX2CX4HX4C domain-containing protein</fullName>
    </recommendedName>
</protein>
<evidence type="ECO:0000313" key="3">
    <source>
        <dbReference type="Proteomes" id="UP001289374"/>
    </source>
</evidence>
<dbReference type="PANTHER" id="PTHR31286">
    <property type="entry name" value="GLYCINE-RICH CELL WALL STRUCTURAL PROTEIN 1.8-LIKE"/>
    <property type="match status" value="1"/>
</dbReference>
<dbReference type="Proteomes" id="UP001289374">
    <property type="component" value="Unassembled WGS sequence"/>
</dbReference>
<gene>
    <name evidence="2" type="ORF">Sango_2381000</name>
</gene>
<sequence>MTRDVAAFIGNKLGKFKEVDLDSNGEVWGSSVRIQVSVDITKPLKRALKIRKLGDEHLVTFTYERLPNFCYLSGVLGHLSRQCEVQLQEAFCDPGEHAPYGDWLRAVAPVSFWAESVLMGTAFPPVPPVVPLLSQVAPFNPSQSHPHLAGALLFLAAIALIRLSLSRLKFILLLPLKHHLSLPPLYHNRL</sequence>
<proteinExistence type="predicted"/>
<accession>A0AAE1W6T0</accession>
<reference evidence="2" key="1">
    <citation type="submission" date="2020-06" db="EMBL/GenBank/DDBJ databases">
        <authorList>
            <person name="Li T."/>
            <person name="Hu X."/>
            <person name="Zhang T."/>
            <person name="Song X."/>
            <person name="Zhang H."/>
            <person name="Dai N."/>
            <person name="Sheng W."/>
            <person name="Hou X."/>
            <person name="Wei L."/>
        </authorList>
    </citation>
    <scope>NUCLEOTIDE SEQUENCE</scope>
    <source>
        <strain evidence="2">K16</strain>
        <tissue evidence="2">Leaf</tissue>
    </source>
</reference>
<evidence type="ECO:0000313" key="2">
    <source>
        <dbReference type="EMBL" id="KAK4387744.1"/>
    </source>
</evidence>
<evidence type="ECO:0000259" key="1">
    <source>
        <dbReference type="Pfam" id="PF14392"/>
    </source>
</evidence>
<reference evidence="2" key="2">
    <citation type="journal article" date="2024" name="Plant">
        <title>Genomic evolution and insights into agronomic trait innovations of Sesamum species.</title>
        <authorList>
            <person name="Miao H."/>
            <person name="Wang L."/>
            <person name="Qu L."/>
            <person name="Liu H."/>
            <person name="Sun Y."/>
            <person name="Le M."/>
            <person name="Wang Q."/>
            <person name="Wei S."/>
            <person name="Zheng Y."/>
            <person name="Lin W."/>
            <person name="Duan Y."/>
            <person name="Cao H."/>
            <person name="Xiong S."/>
            <person name="Wang X."/>
            <person name="Wei L."/>
            <person name="Li C."/>
            <person name="Ma Q."/>
            <person name="Ju M."/>
            <person name="Zhao R."/>
            <person name="Li G."/>
            <person name="Mu C."/>
            <person name="Tian Q."/>
            <person name="Mei H."/>
            <person name="Zhang T."/>
            <person name="Gao T."/>
            <person name="Zhang H."/>
        </authorList>
    </citation>
    <scope>NUCLEOTIDE SEQUENCE</scope>
    <source>
        <strain evidence="2">K16</strain>
    </source>
</reference>
<name>A0AAE1W6T0_9LAMI</name>
<dbReference type="EMBL" id="JACGWL010000014">
    <property type="protein sequence ID" value="KAK4387744.1"/>
    <property type="molecule type" value="Genomic_DNA"/>
</dbReference>